<dbReference type="InterPro" id="IPR017195">
    <property type="entry name" value="ABC_thiamin-permease_prd"/>
</dbReference>
<name>A0A1H7Z9H7_9FIRM</name>
<keyword evidence="1" id="KW-0812">Transmembrane</keyword>
<dbReference type="STRING" id="474960.SAMN05216180_0517"/>
<evidence type="ECO:0000313" key="2">
    <source>
        <dbReference type="EMBL" id="SEM54883.1"/>
    </source>
</evidence>
<keyword evidence="1" id="KW-0472">Membrane</keyword>
<dbReference type="AlphaFoldDB" id="A0A1H7Z9H7"/>
<gene>
    <name evidence="2" type="ORF">SAMN05216180_0517</name>
</gene>
<accession>A0A1H7Z9H7</accession>
<feature type="transmembrane region" description="Helical" evidence="1">
    <location>
        <begin position="183"/>
        <end position="203"/>
    </location>
</feature>
<keyword evidence="3" id="KW-1185">Reference proteome</keyword>
<feature type="transmembrane region" description="Helical" evidence="1">
    <location>
        <begin position="157"/>
        <end position="177"/>
    </location>
</feature>
<evidence type="ECO:0000256" key="1">
    <source>
        <dbReference type="SAM" id="Phobius"/>
    </source>
</evidence>
<feature type="transmembrane region" description="Helical" evidence="1">
    <location>
        <begin position="74"/>
        <end position="97"/>
    </location>
</feature>
<dbReference type="Pfam" id="PF09819">
    <property type="entry name" value="ABC_cobalt"/>
    <property type="match status" value="1"/>
</dbReference>
<keyword evidence="1" id="KW-1133">Transmembrane helix</keyword>
<proteinExistence type="predicted"/>
<dbReference type="Proteomes" id="UP000199158">
    <property type="component" value="Unassembled WGS sequence"/>
</dbReference>
<evidence type="ECO:0000313" key="3">
    <source>
        <dbReference type="Proteomes" id="UP000199158"/>
    </source>
</evidence>
<reference evidence="2 3" key="1">
    <citation type="submission" date="2016-10" db="EMBL/GenBank/DDBJ databases">
        <authorList>
            <person name="de Groot N.N."/>
        </authorList>
    </citation>
    <scope>NUCLEOTIDE SEQUENCE [LARGE SCALE GENOMIC DNA]</scope>
    <source>
        <strain evidence="2 3">CGMCC 1.5070</strain>
    </source>
</reference>
<feature type="transmembrane region" description="Helical" evidence="1">
    <location>
        <begin position="38"/>
        <end position="59"/>
    </location>
</feature>
<feature type="transmembrane region" description="Helical" evidence="1">
    <location>
        <begin position="104"/>
        <end position="122"/>
    </location>
</feature>
<organism evidence="2 3">
    <name type="scientific">Hydrogenoanaerobacterium saccharovorans</name>
    <dbReference type="NCBI Taxonomy" id="474960"/>
    <lineage>
        <taxon>Bacteria</taxon>
        <taxon>Bacillati</taxon>
        <taxon>Bacillota</taxon>
        <taxon>Clostridia</taxon>
        <taxon>Eubacteriales</taxon>
        <taxon>Oscillospiraceae</taxon>
        <taxon>Hydrogenoanaerobacterium</taxon>
    </lineage>
</organism>
<feature type="transmembrane region" description="Helical" evidence="1">
    <location>
        <begin position="128"/>
        <end position="145"/>
    </location>
</feature>
<sequence>MSTFNNSFSFYTLESGYLKALAPKQFLESRVMGISRWFLKYTVFDLVLMASLAALGIAIKPVIVPLVHFITGPLLIPGGSVAGGIYMMWIVLGVALVGKAGSGTIIASVQAVVVIATGISGSHGILSIVTYLLPGIAVDATLFLLKKVKCYKIKMFVCGMTANVFGTLLSNILFFRLPTIPLLLSLSAGAFSGGIGGLIAYGIRKRLMVFGLFEHSDKHMSADTQEMQI</sequence>
<dbReference type="EMBL" id="FOCG01000001">
    <property type="protein sequence ID" value="SEM54883.1"/>
    <property type="molecule type" value="Genomic_DNA"/>
</dbReference>
<protein>
    <submittedName>
        <fullName evidence="2">Energy-coupling factor transport system substrate-specific component</fullName>
    </submittedName>
</protein>